<reference evidence="1" key="3">
    <citation type="submission" date="2020-06" db="EMBL/GenBank/DDBJ databases">
        <title>Helianthus annuus Genome sequencing and assembly Release 2.</title>
        <authorList>
            <person name="Gouzy J."/>
            <person name="Langlade N."/>
            <person name="Munos S."/>
        </authorList>
    </citation>
    <scope>NUCLEOTIDE SEQUENCE</scope>
    <source>
        <tissue evidence="1">Leaves</tissue>
    </source>
</reference>
<gene>
    <name evidence="2" type="ORF">HannXRQ_Chr15g0475661</name>
    <name evidence="1" type="ORF">HanXRQr2_Chr15g0686621</name>
</gene>
<evidence type="ECO:0000313" key="3">
    <source>
        <dbReference type="Proteomes" id="UP000215914"/>
    </source>
</evidence>
<dbReference type="Gramene" id="mRNA:HanXRQr2_Chr15g0686621">
    <property type="protein sequence ID" value="mRNA:HanXRQr2_Chr15g0686621"/>
    <property type="gene ID" value="HanXRQr2_Chr15g0686621"/>
</dbReference>
<accession>A0A251S851</accession>
<reference evidence="1 3" key="1">
    <citation type="journal article" date="2017" name="Nature">
        <title>The sunflower genome provides insights into oil metabolism, flowering and Asterid evolution.</title>
        <authorList>
            <person name="Badouin H."/>
            <person name="Gouzy J."/>
            <person name="Grassa C.J."/>
            <person name="Murat F."/>
            <person name="Staton S.E."/>
            <person name="Cottret L."/>
            <person name="Lelandais-Briere C."/>
            <person name="Owens G.L."/>
            <person name="Carrere S."/>
            <person name="Mayjonade B."/>
            <person name="Legrand L."/>
            <person name="Gill N."/>
            <person name="Kane N.C."/>
            <person name="Bowers J.E."/>
            <person name="Hubner S."/>
            <person name="Bellec A."/>
            <person name="Berard A."/>
            <person name="Berges H."/>
            <person name="Blanchet N."/>
            <person name="Boniface M.C."/>
            <person name="Brunel D."/>
            <person name="Catrice O."/>
            <person name="Chaidir N."/>
            <person name="Claudel C."/>
            <person name="Donnadieu C."/>
            <person name="Faraut T."/>
            <person name="Fievet G."/>
            <person name="Helmstetter N."/>
            <person name="King M."/>
            <person name="Knapp S.J."/>
            <person name="Lai Z."/>
            <person name="Le Paslier M.C."/>
            <person name="Lippi Y."/>
            <person name="Lorenzon L."/>
            <person name="Mandel J.R."/>
            <person name="Marage G."/>
            <person name="Marchand G."/>
            <person name="Marquand E."/>
            <person name="Bret-Mestries E."/>
            <person name="Morien E."/>
            <person name="Nambeesan S."/>
            <person name="Nguyen T."/>
            <person name="Pegot-Espagnet P."/>
            <person name="Pouilly N."/>
            <person name="Raftis F."/>
            <person name="Sallet E."/>
            <person name="Schiex T."/>
            <person name="Thomas J."/>
            <person name="Vandecasteele C."/>
            <person name="Vares D."/>
            <person name="Vear F."/>
            <person name="Vautrin S."/>
            <person name="Crespi M."/>
            <person name="Mangin B."/>
            <person name="Burke J.M."/>
            <person name="Salse J."/>
            <person name="Munos S."/>
            <person name="Vincourt P."/>
            <person name="Rieseberg L.H."/>
            <person name="Langlade N.B."/>
        </authorList>
    </citation>
    <scope>NUCLEOTIDE SEQUENCE [LARGE SCALE GENOMIC DNA]</scope>
    <source>
        <strain evidence="3">cv. SF193</strain>
        <tissue evidence="1">Leaves</tissue>
    </source>
</reference>
<reference evidence="2" key="2">
    <citation type="submission" date="2017-02" db="EMBL/GenBank/DDBJ databases">
        <title>Sunflower complete genome.</title>
        <authorList>
            <person name="Langlade N."/>
            <person name="Munos S."/>
        </authorList>
    </citation>
    <scope>NUCLEOTIDE SEQUENCE [LARGE SCALE GENOMIC DNA]</scope>
    <source>
        <tissue evidence="2">Leaves</tissue>
    </source>
</reference>
<evidence type="ECO:0000313" key="2">
    <source>
        <dbReference type="EMBL" id="OTF94761.1"/>
    </source>
</evidence>
<organism evidence="2 3">
    <name type="scientific">Helianthus annuus</name>
    <name type="common">Common sunflower</name>
    <dbReference type="NCBI Taxonomy" id="4232"/>
    <lineage>
        <taxon>Eukaryota</taxon>
        <taxon>Viridiplantae</taxon>
        <taxon>Streptophyta</taxon>
        <taxon>Embryophyta</taxon>
        <taxon>Tracheophyta</taxon>
        <taxon>Spermatophyta</taxon>
        <taxon>Magnoliopsida</taxon>
        <taxon>eudicotyledons</taxon>
        <taxon>Gunneridae</taxon>
        <taxon>Pentapetalae</taxon>
        <taxon>asterids</taxon>
        <taxon>campanulids</taxon>
        <taxon>Asterales</taxon>
        <taxon>Asteraceae</taxon>
        <taxon>Asteroideae</taxon>
        <taxon>Heliantheae alliance</taxon>
        <taxon>Heliantheae</taxon>
        <taxon>Helianthus</taxon>
    </lineage>
</organism>
<name>A0A251S851_HELAN</name>
<evidence type="ECO:0000313" key="1">
    <source>
        <dbReference type="EMBL" id="KAF5763974.1"/>
    </source>
</evidence>
<sequence length="66" mass="7023">MAGRINLTQAQLTALINEQVAAALAAAQAATCLHLQEFHGLSSKYLQWHGGSSRTPPLVRKARVGV</sequence>
<dbReference type="AlphaFoldDB" id="A0A251S851"/>
<dbReference type="EMBL" id="CM007904">
    <property type="protein sequence ID" value="OTF94761.1"/>
    <property type="molecule type" value="Genomic_DNA"/>
</dbReference>
<dbReference type="Proteomes" id="UP000215914">
    <property type="component" value="Chromosome 15"/>
</dbReference>
<keyword evidence="3" id="KW-1185">Reference proteome</keyword>
<proteinExistence type="predicted"/>
<protein>
    <submittedName>
        <fullName evidence="2">Uncharacterized protein</fullName>
    </submittedName>
</protein>
<dbReference type="InParanoid" id="A0A251S851"/>
<dbReference type="EMBL" id="MNCJ02000330">
    <property type="protein sequence ID" value="KAF5763974.1"/>
    <property type="molecule type" value="Genomic_DNA"/>
</dbReference>